<dbReference type="Gene3D" id="3.40.190.10">
    <property type="entry name" value="Periplasmic binding protein-like II"/>
    <property type="match status" value="1"/>
</dbReference>
<dbReference type="PANTHER" id="PTHR43649:SF30">
    <property type="entry name" value="ABC TRANSPORTER SUBSTRATE-BINDING PROTEIN"/>
    <property type="match status" value="1"/>
</dbReference>
<accession>F2RGZ7</accession>
<dbReference type="PATRIC" id="fig|953739.5.peg.6540"/>
<dbReference type="EMBL" id="FR845719">
    <property type="protein sequence ID" value="CCA57325.1"/>
    <property type="molecule type" value="Genomic_DNA"/>
</dbReference>
<organism evidence="1 2">
    <name type="scientific">Streptomyces venezuelae (strain ATCC 10712 / CBS 650.69 / DSM 40230 / JCM 4526 / NBRC 13096 / PD 04745)</name>
    <dbReference type="NCBI Taxonomy" id="953739"/>
    <lineage>
        <taxon>Bacteria</taxon>
        <taxon>Bacillati</taxon>
        <taxon>Actinomycetota</taxon>
        <taxon>Actinomycetes</taxon>
        <taxon>Kitasatosporales</taxon>
        <taxon>Streptomycetaceae</taxon>
        <taxon>Streptomyces</taxon>
    </lineage>
</organism>
<dbReference type="InterPro" id="IPR006059">
    <property type="entry name" value="SBP"/>
</dbReference>
<protein>
    <submittedName>
        <fullName evidence="1">Putative secreted solute-binding protein</fullName>
    </submittedName>
</protein>
<keyword evidence="2" id="KW-1185">Reference proteome</keyword>
<dbReference type="AlphaFoldDB" id="F2RGZ7"/>
<dbReference type="STRING" id="953739.SVEN_4039"/>
<gene>
    <name evidence="1" type="ordered locus">SVEN_4039</name>
</gene>
<dbReference type="PANTHER" id="PTHR43649">
    <property type="entry name" value="ARABINOSE-BINDING PROTEIN-RELATED"/>
    <property type="match status" value="1"/>
</dbReference>
<sequence>MVPVALRKRYPGGVDLIPAHARDLRPCAEQTCGSAQLNDEQKVDEAVERRRFLGLTAAVAALGLTATVGGCGSLGGDSGDVTLRLVAADYDLTGGDTTKKYWADLVTAFEGKHPGVKVEVQIESWDDVDRKVAEMVKAGKAPDVAQIGAYADYAAAGELYAADEMLSIPVQANFLAPLVAAGEHKRTQYGLPFVASTRPLFYNKALFEQAGAKAPTTWDELAKAAEKLKDNGVRTPFALPLGPEEAQAEALMWMLAGGGGWTDGTDHYSVDSDANIKTFDWLKANLVGKGLTGPVAPGKLNRKAAFAAFANGEVGMLNGHPSLLKEAAKKGVQVGQVPLPGADGPAKAAMGVADWIMGFKQNGHRKEIGDFLNFVFSDENVLKFAGDNDLLPVTVTASTRMETEPEHANLRVFLKTLPGSQLPPVGKTSWAKVSENVKQNIGKAVTPAGRPADVLGAIGRAATTAENAE</sequence>
<dbReference type="SUPFAM" id="SSF53850">
    <property type="entry name" value="Periplasmic binding protein-like II"/>
    <property type="match status" value="1"/>
</dbReference>
<dbReference type="KEGG" id="sve:SVEN_4039"/>
<dbReference type="Proteomes" id="UP000006854">
    <property type="component" value="Chromosome"/>
</dbReference>
<dbReference type="HOGENOM" id="CLU_031285_10_1_11"/>
<evidence type="ECO:0000313" key="1">
    <source>
        <dbReference type="EMBL" id="CCA57325.1"/>
    </source>
</evidence>
<dbReference type="eggNOG" id="COG1653">
    <property type="taxonomic scope" value="Bacteria"/>
</dbReference>
<evidence type="ECO:0000313" key="2">
    <source>
        <dbReference type="Proteomes" id="UP000006854"/>
    </source>
</evidence>
<dbReference type="Pfam" id="PF01547">
    <property type="entry name" value="SBP_bac_1"/>
    <property type="match status" value="1"/>
</dbReference>
<name>F2RGZ7_STRVP</name>
<proteinExistence type="predicted"/>
<reference evidence="1 2" key="1">
    <citation type="journal article" date="2011" name="BMC Genomics">
        <title>Genome-wide analysis of the role of GlnR in Streptomyces venezuelae provides new insights into global nitrogen regulation in actinomycetes.</title>
        <authorList>
            <person name="Pullan S.T."/>
            <person name="Bibb M.J."/>
            <person name="Merrick M."/>
        </authorList>
    </citation>
    <scope>NUCLEOTIDE SEQUENCE [LARGE SCALE GENOMIC DNA]</scope>
    <source>
        <strain evidence="1">ATCC 10712</strain>
    </source>
</reference>
<dbReference type="InterPro" id="IPR050490">
    <property type="entry name" value="Bact_solute-bd_prot1"/>
</dbReference>